<keyword evidence="1" id="KW-0812">Transmembrane</keyword>
<accession>A0ABX7Q1K3</accession>
<dbReference type="GO" id="GO:0008233">
    <property type="term" value="F:peptidase activity"/>
    <property type="evidence" value="ECO:0007669"/>
    <property type="project" value="UniProtKB-KW"/>
</dbReference>
<feature type="transmembrane region" description="Helical" evidence="1">
    <location>
        <begin position="40"/>
        <end position="59"/>
    </location>
</feature>
<dbReference type="InterPro" id="IPR014346">
    <property type="entry name" value="Prenyl_protease-related"/>
</dbReference>
<organism evidence="3 4">
    <name type="scientific">Geobacter benzoatilyticus</name>
    <dbReference type="NCBI Taxonomy" id="2815309"/>
    <lineage>
        <taxon>Bacteria</taxon>
        <taxon>Pseudomonadati</taxon>
        <taxon>Thermodesulfobacteriota</taxon>
        <taxon>Desulfuromonadia</taxon>
        <taxon>Geobacterales</taxon>
        <taxon>Geobacteraceae</taxon>
        <taxon>Geobacter</taxon>
    </lineage>
</organism>
<evidence type="ECO:0000256" key="1">
    <source>
        <dbReference type="SAM" id="Phobius"/>
    </source>
</evidence>
<feature type="transmembrane region" description="Helical" evidence="1">
    <location>
        <begin position="71"/>
        <end position="92"/>
    </location>
</feature>
<keyword evidence="1" id="KW-1133">Transmembrane helix</keyword>
<evidence type="ECO:0000313" key="4">
    <source>
        <dbReference type="Proteomes" id="UP000663651"/>
    </source>
</evidence>
<dbReference type="Pfam" id="PF02517">
    <property type="entry name" value="Rce1-like"/>
    <property type="match status" value="1"/>
</dbReference>
<feature type="domain" description="CAAX prenyl protease 2/Lysostaphin resistance protein A-like" evidence="2">
    <location>
        <begin position="122"/>
        <end position="214"/>
    </location>
</feature>
<keyword evidence="3" id="KW-0378">Hydrolase</keyword>
<dbReference type="Proteomes" id="UP000663651">
    <property type="component" value="Chromosome"/>
</dbReference>
<feature type="transmembrane region" description="Helical" evidence="1">
    <location>
        <begin position="204"/>
        <end position="221"/>
    </location>
</feature>
<feature type="transmembrane region" description="Helical" evidence="1">
    <location>
        <begin position="116"/>
        <end position="136"/>
    </location>
</feature>
<proteinExistence type="predicted"/>
<dbReference type="RefSeq" id="WP_207162826.1">
    <property type="nucleotide sequence ID" value="NZ_CP071382.1"/>
</dbReference>
<name>A0ABX7Q1K3_9BACT</name>
<protein>
    <submittedName>
        <fullName evidence="3">CAAX prenyl protease-related protein</fullName>
    </submittedName>
</protein>
<dbReference type="EMBL" id="CP071382">
    <property type="protein sequence ID" value="QSV45020.1"/>
    <property type="molecule type" value="Genomic_DNA"/>
</dbReference>
<keyword evidence="3" id="KW-0645">Protease</keyword>
<evidence type="ECO:0000313" key="3">
    <source>
        <dbReference type="EMBL" id="QSV45020.1"/>
    </source>
</evidence>
<reference evidence="3 4" key="1">
    <citation type="submission" date="2021-03" db="EMBL/GenBank/DDBJ databases">
        <title>Geobacter metallireducens gen. nov. sp. nov., a microorganism capable of coupling the complete oxidation of organic compounds to the reduction of iron and other metals.</title>
        <authorList>
            <person name="Li Y."/>
        </authorList>
    </citation>
    <scope>NUCLEOTIDE SEQUENCE [LARGE SCALE GENOMIC DNA]</scope>
    <source>
        <strain evidence="3 4">Jerry-YX</strain>
    </source>
</reference>
<dbReference type="GO" id="GO:0006508">
    <property type="term" value="P:proteolysis"/>
    <property type="evidence" value="ECO:0007669"/>
    <property type="project" value="UniProtKB-KW"/>
</dbReference>
<evidence type="ECO:0000259" key="2">
    <source>
        <dbReference type="Pfam" id="PF02517"/>
    </source>
</evidence>
<dbReference type="InterPro" id="IPR003675">
    <property type="entry name" value="Rce1/LyrA-like_dom"/>
</dbReference>
<feature type="transmembrane region" description="Helical" evidence="1">
    <location>
        <begin position="180"/>
        <end position="197"/>
    </location>
</feature>
<sequence>MNSSIFHRVLPFALFMACIGAEEALRFFSRQGFIHITPETFLYTYPIRVILAGMALFFARSKYCEIKLWDLASPIKSVVSIALGVAVFILWINMDWILQNHGAPQGFNPTLIPDAAARNLMTAFRLAGAAIVVPIMEELFWRSFLIRYIIHKDFESVPVGLFTWPSFLISAVLFGLEHHYVLAGIMAGIAYNVLLYYTKSIAHCILSHSITNLLLGIYVLQTGKWHFW</sequence>
<keyword evidence="1" id="KW-0472">Membrane</keyword>
<keyword evidence="4" id="KW-1185">Reference proteome</keyword>
<gene>
    <name evidence="3" type="ORF">JZM60_12790</name>
</gene>
<dbReference type="NCBIfam" id="TIGR03008">
    <property type="entry name" value="pepcterm_CAAX"/>
    <property type="match status" value="1"/>
</dbReference>
<feature type="transmembrane region" description="Helical" evidence="1">
    <location>
        <begin position="157"/>
        <end position="174"/>
    </location>
</feature>